<keyword evidence="1" id="KW-1133">Transmembrane helix</keyword>
<evidence type="ECO:0000313" key="3">
    <source>
        <dbReference type="Proteomes" id="UP000176087"/>
    </source>
</evidence>
<keyword evidence="1" id="KW-0812">Transmembrane</keyword>
<evidence type="ECO:0000313" key="2">
    <source>
        <dbReference type="EMBL" id="OEU90494.1"/>
    </source>
</evidence>
<accession>A0A1E7JQH8</accession>
<organism evidence="2 3">
    <name type="scientific">Streptomyces abyssalis</name>
    <dbReference type="NCBI Taxonomy" id="933944"/>
    <lineage>
        <taxon>Bacteria</taxon>
        <taxon>Bacillati</taxon>
        <taxon>Actinomycetota</taxon>
        <taxon>Actinomycetes</taxon>
        <taxon>Kitasatosporales</taxon>
        <taxon>Streptomycetaceae</taxon>
        <taxon>Streptomyces</taxon>
    </lineage>
</organism>
<comment type="caution">
    <text evidence="2">The sequence shown here is derived from an EMBL/GenBank/DDBJ whole genome shotgun (WGS) entry which is preliminary data.</text>
</comment>
<dbReference type="AlphaFoldDB" id="A0A1E7JQH8"/>
<gene>
    <name evidence="2" type="ORF">AN215_13760</name>
</gene>
<name>A0A1E7JQH8_9ACTN</name>
<sequence length="60" mass="6109">MTDRGNAARAAGNAALAVALLTLVLDTLTTGAHDWVTPAVLALAVVGTGLRIEAAILDRR</sequence>
<evidence type="ECO:0000256" key="1">
    <source>
        <dbReference type="SAM" id="Phobius"/>
    </source>
</evidence>
<keyword evidence="3" id="KW-1185">Reference proteome</keyword>
<reference evidence="2 3" key="1">
    <citation type="journal article" date="2016" name="Front. Microbiol.">
        <title>Comparative Genomics Analysis of Streptomyces Species Reveals Their Adaptation to the Marine Environment and Their Diversity at the Genomic Level.</title>
        <authorList>
            <person name="Tian X."/>
            <person name="Zhang Z."/>
            <person name="Yang T."/>
            <person name="Chen M."/>
            <person name="Li J."/>
            <person name="Chen F."/>
            <person name="Yang J."/>
            <person name="Li W."/>
            <person name="Zhang B."/>
            <person name="Zhang Z."/>
            <person name="Wu J."/>
            <person name="Zhang C."/>
            <person name="Long L."/>
            <person name="Xiao J."/>
        </authorList>
    </citation>
    <scope>NUCLEOTIDE SEQUENCE [LARGE SCALE GENOMIC DNA]</scope>
    <source>
        <strain evidence="2 3">SCSIO 10390</strain>
    </source>
</reference>
<feature type="transmembrane region" description="Helical" evidence="1">
    <location>
        <begin position="39"/>
        <end position="57"/>
    </location>
</feature>
<protein>
    <submittedName>
        <fullName evidence="2">Uncharacterized protein</fullName>
    </submittedName>
</protein>
<dbReference type="Proteomes" id="UP000176087">
    <property type="component" value="Unassembled WGS sequence"/>
</dbReference>
<dbReference type="EMBL" id="LJGT01000038">
    <property type="protein sequence ID" value="OEU90494.1"/>
    <property type="molecule type" value="Genomic_DNA"/>
</dbReference>
<keyword evidence="1" id="KW-0472">Membrane</keyword>
<dbReference type="RefSeq" id="WP_070009366.1">
    <property type="nucleotide sequence ID" value="NZ_LJGS01000036.1"/>
</dbReference>
<proteinExistence type="predicted"/>